<proteinExistence type="predicted"/>
<sequence>MHSSSYKKESGTKVAQSVIDAANRLLVLAKLQDAKISTVDQLTPSFLIIILESVMHRTLEGLKRPPKTKRDQIHNTFVLLTFISEFLETPLDYLSADLIVHRDPVQLVSILELIYEIVRIKFSTLPSFPVRAFLDEKELVLEEKKPVTIEKPLPKSPGASGVIVEIPITSSPMSSDVIDQFDTDSQQKVLELLSHYKESEIKAAEMALIDQDFRSAIEKSRIESQHYSYHSKPSKSKLSKKPRASSARKRKCSMYGDSFPIAQPQSPQRSRSSRSRPSSAFDNTSRFRKGGSGWGGSVICRASDAPSWEQYMDICEALAVETNKEKSVMKSRKMKDSHRKKCSQLPKNTHMTSSSSSSHPGRSSTGSAYLSASRRPSSSIDQRYRRSFNKYGSRSGDKREVQSSKMRVLRALQDADTTRRRVQRHAEWQAEKTLIETAYVNQMIERRNFIDEDKWRRDLKARKKETQALRALHLESEQEKKRIEHSRWLEMKRREEEGKIAKMEAVEESKVSSKKQVLEIEAKHLLSQLMQLEQDRAFERVDKVFHGIMEKGDR</sequence>
<reference evidence="2" key="1">
    <citation type="submission" date="2022-03" db="EMBL/GenBank/DDBJ databases">
        <title>Draft genome sequence of Aduncisulcus paluster, a free-living microaerophilic Fornicata.</title>
        <authorList>
            <person name="Yuyama I."/>
            <person name="Kume K."/>
            <person name="Tamura T."/>
            <person name="Inagaki Y."/>
            <person name="Hashimoto T."/>
        </authorList>
    </citation>
    <scope>NUCLEOTIDE SEQUENCE</scope>
    <source>
        <strain evidence="2">NY0171</strain>
    </source>
</reference>
<evidence type="ECO:0000256" key="1">
    <source>
        <dbReference type="SAM" id="MobiDB-lite"/>
    </source>
</evidence>
<feature type="compositionally biased region" description="Basic residues" evidence="1">
    <location>
        <begin position="232"/>
        <end position="252"/>
    </location>
</feature>
<evidence type="ECO:0000313" key="3">
    <source>
        <dbReference type="Proteomes" id="UP001057375"/>
    </source>
</evidence>
<dbReference type="Proteomes" id="UP001057375">
    <property type="component" value="Unassembled WGS sequence"/>
</dbReference>
<evidence type="ECO:0008006" key="4">
    <source>
        <dbReference type="Google" id="ProtNLM"/>
    </source>
</evidence>
<keyword evidence="3" id="KW-1185">Reference proteome</keyword>
<accession>A0ABQ5KAC6</accession>
<organism evidence="2 3">
    <name type="scientific">Aduncisulcus paluster</name>
    <dbReference type="NCBI Taxonomy" id="2918883"/>
    <lineage>
        <taxon>Eukaryota</taxon>
        <taxon>Metamonada</taxon>
        <taxon>Carpediemonas-like organisms</taxon>
        <taxon>Aduncisulcus</taxon>
    </lineage>
</organism>
<feature type="compositionally biased region" description="Polar residues" evidence="1">
    <location>
        <begin position="368"/>
        <end position="381"/>
    </location>
</feature>
<dbReference type="EMBL" id="BQXS01000160">
    <property type="protein sequence ID" value="GKT28130.1"/>
    <property type="molecule type" value="Genomic_DNA"/>
</dbReference>
<protein>
    <recommendedName>
        <fullName evidence="4">DUF5745 domain-containing protein</fullName>
    </recommendedName>
</protein>
<evidence type="ECO:0000313" key="2">
    <source>
        <dbReference type="EMBL" id="GKT28130.1"/>
    </source>
</evidence>
<feature type="compositionally biased region" description="Basic residues" evidence="1">
    <location>
        <begin position="329"/>
        <end position="342"/>
    </location>
</feature>
<feature type="region of interest" description="Disordered" evidence="1">
    <location>
        <begin position="224"/>
        <end position="288"/>
    </location>
</feature>
<comment type="caution">
    <text evidence="2">The sequence shown here is derived from an EMBL/GenBank/DDBJ whole genome shotgun (WGS) entry which is preliminary data.</text>
</comment>
<feature type="region of interest" description="Disordered" evidence="1">
    <location>
        <begin position="324"/>
        <end position="406"/>
    </location>
</feature>
<feature type="compositionally biased region" description="Low complexity" evidence="1">
    <location>
        <begin position="263"/>
        <end position="279"/>
    </location>
</feature>
<gene>
    <name evidence="2" type="ORF">ADUPG1_000447</name>
</gene>
<feature type="compositionally biased region" description="Low complexity" evidence="1">
    <location>
        <begin position="352"/>
        <end position="367"/>
    </location>
</feature>
<name>A0ABQ5KAC6_9EUKA</name>